<keyword evidence="2 5" id="KW-0235">DNA replication</keyword>
<dbReference type="AlphaFoldDB" id="A0A0L0D0C2"/>
<dbReference type="Proteomes" id="UP000054566">
    <property type="component" value="Unassembled WGS sequence"/>
</dbReference>
<evidence type="ECO:0000256" key="4">
    <source>
        <dbReference type="ARBA" id="ARBA00023242"/>
    </source>
</evidence>
<feature type="region of interest" description="Disordered" evidence="6">
    <location>
        <begin position="1"/>
        <end position="25"/>
    </location>
</feature>
<name>A0A0L0D0C2_PLAFA</name>
<evidence type="ECO:0000256" key="6">
    <source>
        <dbReference type="SAM" id="MobiDB-lite"/>
    </source>
</evidence>
<dbReference type="EMBL" id="GG664790">
    <property type="protein sequence ID" value="KNC37962.1"/>
    <property type="molecule type" value="Genomic_DNA"/>
</dbReference>
<proteinExistence type="inferred from homology"/>
<sequence length="276" mass="31962">MNKARNNSKYVKKKSDPHNNDFQSSLKEDQENYYINLLKNIKDPTDKAIRMMQLDVVPKYLPCREKEIKEVHGFLESGIKQSGSNQILYISGMPGTGKTATVYSVIQLLQIKSRKKLLPSFNVFEINDRLIPRCRSRLAFGRLVFSPYKGDEIEKIIKERLENCKEIIDHTAIQLCARKVANVSGDIRKALQICRKAFENKRGHKIVPRDITEATNQLFDSPLTNAINYLPWAFKIFLTCLIIELRIINEFVIPYKKVGNRYKILIETSPPLYRNV</sequence>
<evidence type="ECO:0000313" key="8">
    <source>
        <dbReference type="EMBL" id="KNC37962.1"/>
    </source>
</evidence>
<feature type="domain" description="Cdc6/ORC1-like ATPase lid" evidence="7">
    <location>
        <begin position="148"/>
        <end position="199"/>
    </location>
</feature>
<evidence type="ECO:0000256" key="2">
    <source>
        <dbReference type="ARBA" id="ARBA00022705"/>
    </source>
</evidence>
<dbReference type="SUPFAM" id="SSF52540">
    <property type="entry name" value="P-loop containing nucleoside triphosphate hydrolases"/>
    <property type="match status" value="1"/>
</dbReference>
<dbReference type="FunFam" id="1.10.8.60:FF:000103">
    <property type="entry name" value="Origin recognition complex subunit 1"/>
    <property type="match status" value="1"/>
</dbReference>
<dbReference type="Gene3D" id="1.10.8.60">
    <property type="match status" value="1"/>
</dbReference>
<keyword evidence="5" id="KW-0547">Nucleotide-binding</keyword>
<comment type="function">
    <text evidence="5">Component of the origin recognition complex (ORC) that binds origins of replication. DNA-binding is ATP-dependent, however specific DNA sequences that define origins of replication have not been identified so far. ORC is required to assemble the pre-replication complex necessary to initiate DNA replication.</text>
</comment>
<organism evidence="8 9">
    <name type="scientific">Plasmodium falciparum RAJ116</name>
    <dbReference type="NCBI Taxonomy" id="580058"/>
    <lineage>
        <taxon>Eukaryota</taxon>
        <taxon>Sar</taxon>
        <taxon>Alveolata</taxon>
        <taxon>Apicomplexa</taxon>
        <taxon>Aconoidasida</taxon>
        <taxon>Haemosporida</taxon>
        <taxon>Plasmodiidae</taxon>
        <taxon>Plasmodium</taxon>
        <taxon>Plasmodium (Laverania)</taxon>
    </lineage>
</organism>
<evidence type="ECO:0000256" key="3">
    <source>
        <dbReference type="ARBA" id="ARBA00023125"/>
    </source>
</evidence>
<dbReference type="PANTHER" id="PTHR10763:SF23">
    <property type="entry name" value="ORIGIN RECOGNITION COMPLEX SUBUNIT 1"/>
    <property type="match status" value="1"/>
</dbReference>
<dbReference type="Pfam" id="PF22606">
    <property type="entry name" value="Cdc6-ORC-like_ATPase_lid"/>
    <property type="match status" value="1"/>
</dbReference>
<comment type="similarity">
    <text evidence="5">Belongs to the ORC1 family.</text>
</comment>
<dbReference type="OrthoDB" id="1926878at2759"/>
<gene>
    <name evidence="8" type="ORF">PFLG_02181</name>
</gene>
<evidence type="ECO:0000259" key="7">
    <source>
        <dbReference type="Pfam" id="PF22606"/>
    </source>
</evidence>
<dbReference type="GO" id="GO:0006270">
    <property type="term" value="P:DNA replication initiation"/>
    <property type="evidence" value="ECO:0007669"/>
    <property type="project" value="TreeGrafter"/>
</dbReference>
<protein>
    <recommendedName>
        <fullName evidence="5">Origin recognition complex subunit 1</fullName>
    </recommendedName>
</protein>
<dbReference type="GO" id="GO:0005524">
    <property type="term" value="F:ATP binding"/>
    <property type="evidence" value="ECO:0007669"/>
    <property type="project" value="UniProtKB-KW"/>
</dbReference>
<evidence type="ECO:0000313" key="9">
    <source>
        <dbReference type="Proteomes" id="UP000054566"/>
    </source>
</evidence>
<keyword evidence="3 5" id="KW-0238">DNA-binding</keyword>
<keyword evidence="4 5" id="KW-0539">Nucleus</keyword>
<reference evidence="9" key="1">
    <citation type="submission" date="2015-07" db="EMBL/GenBank/DDBJ databases">
        <title>Annotation of Plasmodium falciparum RAJ116.</title>
        <authorList>
            <consortium name="The Broad Institute Genome Sequencing Platform"/>
            <person name="Volkman S.K."/>
            <person name="Neafsey D.E."/>
            <person name="Dash A.P."/>
            <person name="Chitnis C.E."/>
            <person name="Hartl D.L."/>
            <person name="Young S.K."/>
            <person name="Zeng Q."/>
            <person name="Koehrsen M."/>
            <person name="Alvarado L."/>
            <person name="Berlin A."/>
            <person name="Borenstein D."/>
            <person name="Chapman S.B."/>
            <person name="Chen Z."/>
            <person name="Engels R."/>
            <person name="Freedman E."/>
            <person name="Gellesch M."/>
            <person name="Goldberg J."/>
            <person name="Griggs A."/>
            <person name="Gujja S."/>
            <person name="Heilman E.R."/>
            <person name="Heiman D.I."/>
            <person name="Howarth C."/>
            <person name="Jen D."/>
            <person name="Larson L."/>
            <person name="Mehta T."/>
            <person name="Neiman D."/>
            <person name="Park D."/>
            <person name="Pearson M."/>
            <person name="Roberts A."/>
            <person name="Saif S."/>
            <person name="Shea T."/>
            <person name="Shenoy N."/>
            <person name="Sisk P."/>
            <person name="Stolte C."/>
            <person name="Sykes S."/>
            <person name="Walk T."/>
            <person name="White J."/>
            <person name="Yandava C."/>
            <person name="Haas B."/>
            <person name="Henn M.R."/>
            <person name="Nusbaum C."/>
            <person name="Birren B."/>
        </authorList>
    </citation>
    <scope>NUCLEOTIDE SEQUENCE [LARGE SCALE GENOMIC DNA]</scope>
    <source>
        <strain evidence="9">RAJ116</strain>
    </source>
</reference>
<dbReference type="InterPro" id="IPR050311">
    <property type="entry name" value="ORC1/CDC6"/>
</dbReference>
<dbReference type="PANTHER" id="PTHR10763">
    <property type="entry name" value="CELL DIVISION CONTROL PROTEIN 6-RELATED"/>
    <property type="match status" value="1"/>
</dbReference>
<dbReference type="InterPro" id="IPR027417">
    <property type="entry name" value="P-loop_NTPase"/>
</dbReference>
<evidence type="ECO:0000256" key="1">
    <source>
        <dbReference type="ARBA" id="ARBA00004123"/>
    </source>
</evidence>
<evidence type="ECO:0000256" key="5">
    <source>
        <dbReference type="RuleBase" id="RU365058"/>
    </source>
</evidence>
<dbReference type="GO" id="GO:0033314">
    <property type="term" value="P:mitotic DNA replication checkpoint signaling"/>
    <property type="evidence" value="ECO:0007669"/>
    <property type="project" value="TreeGrafter"/>
</dbReference>
<keyword evidence="5" id="KW-0067">ATP-binding</keyword>
<reference evidence="9" key="2">
    <citation type="submission" date="2015-07" db="EMBL/GenBank/DDBJ databases">
        <title>The genome sequence of Plasmodium falciparum RAJ116.</title>
        <authorList>
            <consortium name="The Broad Institute Genome Sequencing Platform"/>
            <person name="Volkman S.K."/>
            <person name="Neafsey D.E."/>
            <person name="Dash A.P."/>
            <person name="Chitnis C.E."/>
            <person name="Hartl D.L."/>
            <person name="Young S.K."/>
            <person name="Kodira C.D."/>
            <person name="Zeng Q."/>
            <person name="Koehrsen M."/>
            <person name="Godfrey P."/>
            <person name="Alvarado L."/>
            <person name="Berlin A."/>
            <person name="Borenstein D."/>
            <person name="Chen Z."/>
            <person name="Engels R."/>
            <person name="Freedman E."/>
            <person name="Gellesch M."/>
            <person name="Goldberg J."/>
            <person name="Griggs A."/>
            <person name="Gujja S."/>
            <person name="Heiman D."/>
            <person name="Hepburn T."/>
            <person name="Howarth C."/>
            <person name="Jen D."/>
            <person name="Larson L."/>
            <person name="Lewis B."/>
            <person name="Mehta T."/>
            <person name="Park D."/>
            <person name="Pearson M."/>
            <person name="Roberts A."/>
            <person name="Saif S."/>
            <person name="Shea T."/>
            <person name="Shenoy N."/>
            <person name="Sisk P."/>
            <person name="Stolte C."/>
            <person name="Sykes S."/>
            <person name="Walk T."/>
            <person name="White J."/>
            <person name="Yandava C."/>
            <person name="Wirth D.F."/>
            <person name="Nusbaum C."/>
            <person name="Birren B."/>
        </authorList>
    </citation>
    <scope>NUCLEOTIDE SEQUENCE [LARGE SCALE GENOMIC DNA]</scope>
    <source>
        <strain evidence="9">RAJ116</strain>
    </source>
</reference>
<accession>A0A0L0D0C2</accession>
<dbReference type="GO" id="GO:0003688">
    <property type="term" value="F:DNA replication origin binding"/>
    <property type="evidence" value="ECO:0007669"/>
    <property type="project" value="TreeGrafter"/>
</dbReference>
<dbReference type="InterPro" id="IPR054425">
    <property type="entry name" value="Cdc6_ORC1-like_ATPase_lid"/>
</dbReference>
<comment type="subcellular location">
    <subcellularLocation>
        <location evidence="1 5">Nucleus</location>
    </subcellularLocation>
</comment>
<dbReference type="Gene3D" id="3.40.50.300">
    <property type="entry name" value="P-loop containing nucleotide triphosphate hydrolases"/>
    <property type="match status" value="1"/>
</dbReference>
<comment type="subunit">
    <text evidence="5">ORC is composed of six subunits.</text>
</comment>
<dbReference type="GO" id="GO:0005664">
    <property type="term" value="C:nuclear origin of replication recognition complex"/>
    <property type="evidence" value="ECO:0007669"/>
    <property type="project" value="TreeGrafter"/>
</dbReference>